<dbReference type="SMART" id="SM00369">
    <property type="entry name" value="LRR_TYP"/>
    <property type="match status" value="4"/>
</dbReference>
<dbReference type="OrthoDB" id="17912at2759"/>
<dbReference type="InterPro" id="IPR057437">
    <property type="entry name" value="PIF1/LRR1_PH"/>
</dbReference>
<dbReference type="Proteomes" id="UP000230750">
    <property type="component" value="Unassembled WGS sequence"/>
</dbReference>
<dbReference type="AlphaFoldDB" id="A0A2G8KL40"/>
<dbReference type="Gene3D" id="3.80.10.10">
    <property type="entry name" value="Ribonuclease Inhibitor"/>
    <property type="match status" value="2"/>
</dbReference>
<dbReference type="Pfam" id="PF25344">
    <property type="entry name" value="PH_LRR1"/>
    <property type="match status" value="1"/>
</dbReference>
<sequence>MRLSCDVEVVSRLLSSEGFRGKNRSARTSLAIGKKPCSGISGGLFLMLCTAKDRKGSKYKLKENVAALFTKFVGEGKATVRIREPPHDLFLSKADPIQLKSFLSAIKLGHQDKDLKASHLTTLTPATTSQVERPKTKMYIEERKDYPITTSFAKSLEVLHISNCKLRRFDSRILELKHLISLDLSCNAIENFPDQWGRLKHLAELNLSNNKLKFISKSFIQSSLSQSLCSLDISKNCLQVVPPQLFKFRNLVRINLSENQLQSVPYSAGQMSSLKFLNLSMNALQSIPSSFTALRLDEIDLHGNPFTLECGRDLRQESYTFPSLLEFTGQAVVKHR</sequence>
<evidence type="ECO:0000313" key="6">
    <source>
        <dbReference type="Proteomes" id="UP000230750"/>
    </source>
</evidence>
<dbReference type="InterPro" id="IPR032675">
    <property type="entry name" value="LRR_dom_sf"/>
</dbReference>
<dbReference type="InterPro" id="IPR001611">
    <property type="entry name" value="Leu-rich_rpt"/>
</dbReference>
<dbReference type="Pfam" id="PF13855">
    <property type="entry name" value="LRR_8"/>
    <property type="match status" value="2"/>
</dbReference>
<dbReference type="InterPro" id="IPR003591">
    <property type="entry name" value="Leu-rich_rpt_typical-subtyp"/>
</dbReference>
<proteinExistence type="predicted"/>
<name>A0A2G8KL40_STIJA</name>
<keyword evidence="3" id="KW-0539">Nucleus</keyword>
<evidence type="ECO:0000313" key="5">
    <source>
        <dbReference type="EMBL" id="PIK48668.1"/>
    </source>
</evidence>
<dbReference type="STRING" id="307972.A0A2G8KL40"/>
<gene>
    <name evidence="5" type="ORF">BSL78_14480</name>
</gene>
<evidence type="ECO:0000256" key="3">
    <source>
        <dbReference type="ARBA" id="ARBA00023242"/>
    </source>
</evidence>
<keyword evidence="2" id="KW-0677">Repeat</keyword>
<dbReference type="EMBL" id="MRZV01000509">
    <property type="protein sequence ID" value="PIK48668.1"/>
    <property type="molecule type" value="Genomic_DNA"/>
</dbReference>
<comment type="caution">
    <text evidence="5">The sequence shown here is derived from an EMBL/GenBank/DDBJ whole genome shotgun (WGS) entry which is preliminary data.</text>
</comment>
<evidence type="ECO:0000259" key="4">
    <source>
        <dbReference type="Pfam" id="PF25344"/>
    </source>
</evidence>
<organism evidence="5 6">
    <name type="scientific">Stichopus japonicus</name>
    <name type="common">Sea cucumber</name>
    <dbReference type="NCBI Taxonomy" id="307972"/>
    <lineage>
        <taxon>Eukaryota</taxon>
        <taxon>Metazoa</taxon>
        <taxon>Echinodermata</taxon>
        <taxon>Eleutherozoa</taxon>
        <taxon>Echinozoa</taxon>
        <taxon>Holothuroidea</taxon>
        <taxon>Aspidochirotacea</taxon>
        <taxon>Aspidochirotida</taxon>
        <taxon>Stichopodidae</taxon>
        <taxon>Apostichopus</taxon>
    </lineage>
</organism>
<accession>A0A2G8KL40</accession>
<dbReference type="SUPFAM" id="SSF52058">
    <property type="entry name" value="L domain-like"/>
    <property type="match status" value="1"/>
</dbReference>
<dbReference type="InterPro" id="IPR050216">
    <property type="entry name" value="LRR_domain-containing"/>
</dbReference>
<dbReference type="PROSITE" id="PS51450">
    <property type="entry name" value="LRR"/>
    <property type="match status" value="1"/>
</dbReference>
<evidence type="ECO:0000256" key="1">
    <source>
        <dbReference type="ARBA" id="ARBA00022614"/>
    </source>
</evidence>
<dbReference type="GO" id="GO:0005737">
    <property type="term" value="C:cytoplasm"/>
    <property type="evidence" value="ECO:0007669"/>
    <property type="project" value="TreeGrafter"/>
</dbReference>
<keyword evidence="1" id="KW-0433">Leucine-rich repeat</keyword>
<evidence type="ECO:0000256" key="2">
    <source>
        <dbReference type="ARBA" id="ARBA00022737"/>
    </source>
</evidence>
<keyword evidence="6" id="KW-1185">Reference proteome</keyword>
<reference evidence="5 6" key="1">
    <citation type="journal article" date="2017" name="PLoS Biol.">
        <title>The sea cucumber genome provides insights into morphological evolution and visceral regeneration.</title>
        <authorList>
            <person name="Zhang X."/>
            <person name="Sun L."/>
            <person name="Yuan J."/>
            <person name="Sun Y."/>
            <person name="Gao Y."/>
            <person name="Zhang L."/>
            <person name="Li S."/>
            <person name="Dai H."/>
            <person name="Hamel J.F."/>
            <person name="Liu C."/>
            <person name="Yu Y."/>
            <person name="Liu S."/>
            <person name="Lin W."/>
            <person name="Guo K."/>
            <person name="Jin S."/>
            <person name="Xu P."/>
            <person name="Storey K.B."/>
            <person name="Huan P."/>
            <person name="Zhang T."/>
            <person name="Zhou Y."/>
            <person name="Zhang J."/>
            <person name="Lin C."/>
            <person name="Li X."/>
            <person name="Xing L."/>
            <person name="Huo D."/>
            <person name="Sun M."/>
            <person name="Wang L."/>
            <person name="Mercier A."/>
            <person name="Li F."/>
            <person name="Yang H."/>
            <person name="Xiang J."/>
        </authorList>
    </citation>
    <scope>NUCLEOTIDE SEQUENCE [LARGE SCALE GENOMIC DNA]</scope>
    <source>
        <strain evidence="5">Shaxun</strain>
        <tissue evidence="5">Muscle</tissue>
    </source>
</reference>
<feature type="domain" description="PIF1/LRR1 pleckstrin homology" evidence="4">
    <location>
        <begin position="1"/>
        <end position="121"/>
    </location>
</feature>
<dbReference type="PANTHER" id="PTHR48051:SF46">
    <property type="entry name" value="LEUCINE RICH REPEAT-CONTAINING DOMAIN PROTEIN"/>
    <property type="match status" value="1"/>
</dbReference>
<protein>
    <recommendedName>
        <fullName evidence="4">PIF1/LRR1 pleckstrin homology domain-containing protein</fullName>
    </recommendedName>
</protein>
<dbReference type="PANTHER" id="PTHR48051">
    <property type="match status" value="1"/>
</dbReference>